<dbReference type="EMBL" id="SRPG01000059">
    <property type="protein sequence ID" value="TGN62048.1"/>
    <property type="molecule type" value="Genomic_DNA"/>
</dbReference>
<keyword evidence="1" id="KW-1133">Transmembrane helix</keyword>
<gene>
    <name evidence="3" type="ORF">E4L95_08165</name>
</gene>
<evidence type="ECO:0000256" key="1">
    <source>
        <dbReference type="SAM" id="Phobius"/>
    </source>
</evidence>
<evidence type="ECO:0000313" key="3">
    <source>
        <dbReference type="EMBL" id="TGN62048.1"/>
    </source>
</evidence>
<dbReference type="AlphaFoldDB" id="A0A4Z1CD21"/>
<evidence type="ECO:0000313" key="4">
    <source>
        <dbReference type="Proteomes" id="UP000297972"/>
    </source>
</evidence>
<name>A0A4Z1CD21_9RHOB</name>
<dbReference type="Proteomes" id="UP000297972">
    <property type="component" value="Unassembled WGS sequence"/>
</dbReference>
<dbReference type="OrthoDB" id="9147113at2"/>
<proteinExistence type="predicted"/>
<evidence type="ECO:0000259" key="2">
    <source>
        <dbReference type="Pfam" id="PF11329"/>
    </source>
</evidence>
<comment type="caution">
    <text evidence="3">The sequence shown here is derived from an EMBL/GenBank/DDBJ whole genome shotgun (WGS) entry which is preliminary data.</text>
</comment>
<dbReference type="InterPro" id="IPR021478">
    <property type="entry name" value="DUF3131"/>
</dbReference>
<organism evidence="3 4">
    <name type="scientific">Paracoccus liaowanqingii</name>
    <dbReference type="NCBI Taxonomy" id="2560053"/>
    <lineage>
        <taxon>Bacteria</taxon>
        <taxon>Pseudomonadati</taxon>
        <taxon>Pseudomonadota</taxon>
        <taxon>Alphaproteobacteria</taxon>
        <taxon>Rhodobacterales</taxon>
        <taxon>Paracoccaceae</taxon>
        <taxon>Paracoccus</taxon>
    </lineage>
</organism>
<sequence length="454" mass="50396">MTFRQGLLAARGNIVFLLALIVAFTLIFTLEAWEPSPQQAPTSWFLEEEAAYEPPPSREPTLDELEAARSAWGYFEANIRPETGLADSVAGYPATTLWDTGSFLLGAVSAERLGVLNRPRFDTIVEQALESLLQMPLFAGLLPNKSYDTRTLQMTNYANEPVDQGIGWSALDLGRMLVSLHTIMRHYPEHAPAVSAVLDYWDIGAAVRQGEMVGAEPTSEGGYLLLQEGRVGYEQYAAMGFAVMGYDVQEAQRVERHLDWFDVFGVEVPEDRRDPETFGGHTYTLSDPYILHGLEFGWDTRTAALARRVYEAQERRHAETGIITAVTEDHLDRPPYFVYSTVVGNGKPWNVLTDTGEQATDYRTLSTKGSMGWHVLYRSDYTASLFSAVADLQTPEGWMAGHFETFGEPNTVLTANTNGVILSALHYSVFGPILHPRMPEDEGRSGLLAAEEGK</sequence>
<feature type="domain" description="DUF3131" evidence="2">
    <location>
        <begin position="67"/>
        <end position="430"/>
    </location>
</feature>
<dbReference type="Pfam" id="PF11329">
    <property type="entry name" value="DUF3131"/>
    <property type="match status" value="1"/>
</dbReference>
<keyword evidence="1" id="KW-0472">Membrane</keyword>
<keyword evidence="4" id="KW-1185">Reference proteome</keyword>
<protein>
    <submittedName>
        <fullName evidence="3">DUF3131 domain-containing protein</fullName>
    </submittedName>
</protein>
<feature type="transmembrane region" description="Helical" evidence="1">
    <location>
        <begin position="12"/>
        <end position="33"/>
    </location>
</feature>
<dbReference type="RefSeq" id="WP_135817187.1">
    <property type="nucleotide sequence ID" value="NZ_SRPG01000059.1"/>
</dbReference>
<reference evidence="3 4" key="1">
    <citation type="submission" date="2019-03" db="EMBL/GenBank/DDBJ databases">
        <authorList>
            <person name="Li J."/>
        </authorList>
    </citation>
    <scope>NUCLEOTIDE SEQUENCE [LARGE SCALE GENOMIC DNA]</scope>
    <source>
        <strain evidence="3 4">3058</strain>
    </source>
</reference>
<accession>A0A4Z1CD21</accession>
<keyword evidence="1" id="KW-0812">Transmembrane</keyword>
<dbReference type="Gene3D" id="1.50.10.140">
    <property type="match status" value="1"/>
</dbReference>